<accession>A0ACA9MTJ7</accession>
<evidence type="ECO:0000313" key="2">
    <source>
        <dbReference type="Proteomes" id="UP000789702"/>
    </source>
</evidence>
<sequence length="107" mass="12142">TRNSPQNVEMEYNPHFINKKQITTYVVNLQPANMEWRISNSAPSGSDNLHKCLSQWLGSSSEKLSHFRKIIITRASTIHKCSSISIGSTTNIQKSKKSYKKTCKDNV</sequence>
<gene>
    <name evidence="1" type="ORF">DHETER_LOCUS7721</name>
</gene>
<comment type="caution">
    <text evidence="1">The sequence shown here is derived from an EMBL/GenBank/DDBJ whole genome shotgun (WGS) entry which is preliminary data.</text>
</comment>
<reference evidence="1" key="1">
    <citation type="submission" date="2021-06" db="EMBL/GenBank/DDBJ databases">
        <authorList>
            <person name="Kallberg Y."/>
            <person name="Tangrot J."/>
            <person name="Rosling A."/>
        </authorList>
    </citation>
    <scope>NUCLEOTIDE SEQUENCE</scope>
    <source>
        <strain evidence="1">IL203A</strain>
    </source>
</reference>
<feature type="non-terminal residue" evidence="1">
    <location>
        <position position="1"/>
    </location>
</feature>
<proteinExistence type="predicted"/>
<dbReference type="Proteomes" id="UP000789702">
    <property type="component" value="Unassembled WGS sequence"/>
</dbReference>
<dbReference type="EMBL" id="CAJVPU010011281">
    <property type="protein sequence ID" value="CAG8613311.1"/>
    <property type="molecule type" value="Genomic_DNA"/>
</dbReference>
<evidence type="ECO:0000313" key="1">
    <source>
        <dbReference type="EMBL" id="CAG8613311.1"/>
    </source>
</evidence>
<keyword evidence="2" id="KW-1185">Reference proteome</keyword>
<organism evidence="1 2">
    <name type="scientific">Dentiscutata heterogama</name>
    <dbReference type="NCBI Taxonomy" id="1316150"/>
    <lineage>
        <taxon>Eukaryota</taxon>
        <taxon>Fungi</taxon>
        <taxon>Fungi incertae sedis</taxon>
        <taxon>Mucoromycota</taxon>
        <taxon>Glomeromycotina</taxon>
        <taxon>Glomeromycetes</taxon>
        <taxon>Diversisporales</taxon>
        <taxon>Gigasporaceae</taxon>
        <taxon>Dentiscutata</taxon>
    </lineage>
</organism>
<protein>
    <submittedName>
        <fullName evidence="1">7018_t:CDS:1</fullName>
    </submittedName>
</protein>
<name>A0ACA9MTJ7_9GLOM</name>